<proteinExistence type="predicted"/>
<dbReference type="Pfam" id="PF09851">
    <property type="entry name" value="SHOCT"/>
    <property type="match status" value="1"/>
</dbReference>
<organism evidence="3 4">
    <name type="scientific">Candidatus Geothrix odensensis</name>
    <dbReference type="NCBI Taxonomy" id="2954440"/>
    <lineage>
        <taxon>Bacteria</taxon>
        <taxon>Pseudomonadati</taxon>
        <taxon>Acidobacteriota</taxon>
        <taxon>Holophagae</taxon>
        <taxon>Holophagales</taxon>
        <taxon>Holophagaceae</taxon>
        <taxon>Geothrix</taxon>
    </lineage>
</organism>
<feature type="compositionally biased region" description="Basic and acidic residues" evidence="1">
    <location>
        <begin position="1"/>
        <end position="13"/>
    </location>
</feature>
<name>A0A936K829_9BACT</name>
<comment type="caution">
    <text evidence="3">The sequence shown here is derived from an EMBL/GenBank/DDBJ whole genome shotgun (WGS) entry which is preliminary data.</text>
</comment>
<gene>
    <name evidence="3" type="ORF">IPN91_14400</name>
</gene>
<dbReference type="EMBL" id="JADKCH010000032">
    <property type="protein sequence ID" value="MBK8573770.1"/>
    <property type="molecule type" value="Genomic_DNA"/>
</dbReference>
<sequence length="65" mass="7632">MPRPDLVIEKNETTSRTVTTKSENEPKNDLYNELLKLDDLKKRGIITEEEFQGQKKKLLESKTIR</sequence>
<evidence type="ECO:0000256" key="1">
    <source>
        <dbReference type="SAM" id="MobiDB-lite"/>
    </source>
</evidence>
<evidence type="ECO:0000313" key="4">
    <source>
        <dbReference type="Proteomes" id="UP000709959"/>
    </source>
</evidence>
<feature type="region of interest" description="Disordered" evidence="1">
    <location>
        <begin position="1"/>
        <end position="25"/>
    </location>
</feature>
<accession>A0A936K829</accession>
<feature type="domain" description="SHOCT" evidence="2">
    <location>
        <begin position="33"/>
        <end position="59"/>
    </location>
</feature>
<dbReference type="AlphaFoldDB" id="A0A936K829"/>
<evidence type="ECO:0000259" key="2">
    <source>
        <dbReference type="Pfam" id="PF09851"/>
    </source>
</evidence>
<protein>
    <submittedName>
        <fullName evidence="3">SHOCT domain-containing protein</fullName>
    </submittedName>
</protein>
<dbReference type="Proteomes" id="UP000709959">
    <property type="component" value="Unassembled WGS sequence"/>
</dbReference>
<reference evidence="3 4" key="1">
    <citation type="submission" date="2020-10" db="EMBL/GenBank/DDBJ databases">
        <title>Connecting structure to function with the recovery of over 1000 high-quality activated sludge metagenome-assembled genomes encoding full-length rRNA genes using long-read sequencing.</title>
        <authorList>
            <person name="Singleton C.M."/>
            <person name="Petriglieri F."/>
            <person name="Kristensen J.M."/>
            <person name="Kirkegaard R.H."/>
            <person name="Michaelsen T.Y."/>
            <person name="Andersen M.H."/>
            <person name="Karst S.M."/>
            <person name="Dueholm M.S."/>
            <person name="Nielsen P.H."/>
            <person name="Albertsen M."/>
        </authorList>
    </citation>
    <scope>NUCLEOTIDE SEQUENCE [LARGE SCALE GENOMIC DNA]</scope>
    <source>
        <strain evidence="3">OdNE_18-Q3-R46-58_MAXAC.008</strain>
    </source>
</reference>
<dbReference type="InterPro" id="IPR018649">
    <property type="entry name" value="SHOCT"/>
</dbReference>
<evidence type="ECO:0000313" key="3">
    <source>
        <dbReference type="EMBL" id="MBK8573770.1"/>
    </source>
</evidence>